<dbReference type="SUPFAM" id="SSF56784">
    <property type="entry name" value="HAD-like"/>
    <property type="match status" value="1"/>
</dbReference>
<dbReference type="STRING" id="685588.A0A067SJL4"/>
<dbReference type="InterPro" id="IPR023214">
    <property type="entry name" value="HAD_sf"/>
</dbReference>
<dbReference type="PANTHER" id="PTHR19288:SF46">
    <property type="entry name" value="HALOACID DEHALOGENASE-LIKE HYDROLASE DOMAIN-CONTAINING PROTEIN 2"/>
    <property type="match status" value="1"/>
</dbReference>
<dbReference type="EMBL" id="KL142394">
    <property type="protein sequence ID" value="KDR71145.1"/>
    <property type="molecule type" value="Genomic_DNA"/>
</dbReference>
<evidence type="ECO:0000313" key="1">
    <source>
        <dbReference type="EMBL" id="KDR71145.1"/>
    </source>
</evidence>
<dbReference type="PANTHER" id="PTHR19288">
    <property type="entry name" value="4-NITROPHENYLPHOSPHATASE-RELATED"/>
    <property type="match status" value="1"/>
</dbReference>
<dbReference type="Proteomes" id="UP000027222">
    <property type="component" value="Unassembled WGS sequence"/>
</dbReference>
<evidence type="ECO:0000313" key="2">
    <source>
        <dbReference type="Proteomes" id="UP000027222"/>
    </source>
</evidence>
<dbReference type="AlphaFoldDB" id="A0A067SJL4"/>
<dbReference type="InterPro" id="IPR036412">
    <property type="entry name" value="HAD-like_sf"/>
</dbReference>
<dbReference type="HOGENOM" id="CLU_043473_4_0_1"/>
<dbReference type="Gene3D" id="3.40.50.1000">
    <property type="entry name" value="HAD superfamily/HAD-like"/>
    <property type="match status" value="2"/>
</dbReference>
<organism evidence="1 2">
    <name type="scientific">Galerina marginata (strain CBS 339.88)</name>
    <dbReference type="NCBI Taxonomy" id="685588"/>
    <lineage>
        <taxon>Eukaryota</taxon>
        <taxon>Fungi</taxon>
        <taxon>Dikarya</taxon>
        <taxon>Basidiomycota</taxon>
        <taxon>Agaricomycotina</taxon>
        <taxon>Agaricomycetes</taxon>
        <taxon>Agaricomycetidae</taxon>
        <taxon>Agaricales</taxon>
        <taxon>Agaricineae</taxon>
        <taxon>Strophariaceae</taxon>
        <taxon>Galerina</taxon>
    </lineage>
</organism>
<gene>
    <name evidence="1" type="ORF">GALMADRAFT_254365</name>
</gene>
<reference evidence="2" key="1">
    <citation type="journal article" date="2014" name="Proc. Natl. Acad. Sci. U.S.A.">
        <title>Extensive sampling of basidiomycete genomes demonstrates inadequacy of the white-rot/brown-rot paradigm for wood decay fungi.</title>
        <authorList>
            <person name="Riley R."/>
            <person name="Salamov A.A."/>
            <person name="Brown D.W."/>
            <person name="Nagy L.G."/>
            <person name="Floudas D."/>
            <person name="Held B.W."/>
            <person name="Levasseur A."/>
            <person name="Lombard V."/>
            <person name="Morin E."/>
            <person name="Otillar R."/>
            <person name="Lindquist E.A."/>
            <person name="Sun H."/>
            <person name="LaButti K.M."/>
            <person name="Schmutz J."/>
            <person name="Jabbour D."/>
            <person name="Luo H."/>
            <person name="Baker S.E."/>
            <person name="Pisabarro A.G."/>
            <person name="Walton J.D."/>
            <person name="Blanchette R.A."/>
            <person name="Henrissat B."/>
            <person name="Martin F."/>
            <person name="Cullen D."/>
            <person name="Hibbett D.S."/>
            <person name="Grigoriev I.V."/>
        </authorList>
    </citation>
    <scope>NUCLEOTIDE SEQUENCE [LARGE SCALE GENOMIC DNA]</scope>
    <source>
        <strain evidence="2">CBS 339.88</strain>
    </source>
</reference>
<sequence>MSNPLFGKRPHIAALLIDISGTLHIGRNPTPGAVKAFHRLGELSIPFRLCSNTSKESSASLIKRLGSMGFNILDTSGSTRGTSDAGDKAGSQRLVWTSIGAVAQVIMDMGLKEPFLLLSDSARQEVIDMLQSRKAARDTDSSGPRYDSVVIGLAPGSFDYSHLNAAFRVLKGENIPDLEVGSSKGLPLIATHKAKYIQTEDGLSLGPGPFVAALEHASGVTAHVVGKPTKDFFQMVINDFGGQIPKQNINGSGRIAMIGDDVESDLGGGALELGLWRILVKTGKYRTGDEKRAGLVPPDEVFESFAGFVDSLSLSQKDRMQD</sequence>
<dbReference type="InterPro" id="IPR006357">
    <property type="entry name" value="HAD-SF_hydro_IIA"/>
</dbReference>
<protein>
    <submittedName>
        <fullName evidence="1">Uncharacterized protein</fullName>
    </submittedName>
</protein>
<dbReference type="Pfam" id="PF13242">
    <property type="entry name" value="Hydrolase_like"/>
    <property type="match status" value="1"/>
</dbReference>
<dbReference type="GO" id="GO:0016791">
    <property type="term" value="F:phosphatase activity"/>
    <property type="evidence" value="ECO:0007669"/>
    <property type="project" value="TreeGrafter"/>
</dbReference>
<accession>A0A067SJL4</accession>
<dbReference type="GO" id="GO:0005737">
    <property type="term" value="C:cytoplasm"/>
    <property type="evidence" value="ECO:0007669"/>
    <property type="project" value="TreeGrafter"/>
</dbReference>
<dbReference type="Pfam" id="PF13344">
    <property type="entry name" value="Hydrolase_6"/>
    <property type="match status" value="1"/>
</dbReference>
<dbReference type="OrthoDB" id="426235at2759"/>
<keyword evidence="2" id="KW-1185">Reference proteome</keyword>
<proteinExistence type="predicted"/>
<name>A0A067SJL4_GALM3</name>